<name>A0AAD7SDK4_9TELE</name>
<dbReference type="Gene3D" id="2.60.40.1900">
    <property type="entry name" value="Beta-microseminoprotein (PSP94) domain"/>
    <property type="match status" value="1"/>
</dbReference>
<dbReference type="Proteomes" id="UP001221898">
    <property type="component" value="Unassembled WGS sequence"/>
</dbReference>
<evidence type="ECO:0000256" key="4">
    <source>
        <dbReference type="ARBA" id="ARBA00023157"/>
    </source>
</evidence>
<evidence type="ECO:0000256" key="1">
    <source>
        <dbReference type="ARBA" id="ARBA00004613"/>
    </source>
</evidence>
<evidence type="ECO:0000256" key="2">
    <source>
        <dbReference type="ARBA" id="ARBA00010352"/>
    </source>
</evidence>
<accession>A0AAD7SDK4</accession>
<feature type="chain" id="PRO_5042160518" evidence="5">
    <location>
        <begin position="37"/>
        <end position="115"/>
    </location>
</feature>
<dbReference type="GO" id="GO:0005576">
    <property type="term" value="C:extracellular region"/>
    <property type="evidence" value="ECO:0007669"/>
    <property type="project" value="UniProtKB-SubCell"/>
</dbReference>
<dbReference type="AlphaFoldDB" id="A0AAD7SDK4"/>
<keyword evidence="7" id="KW-1185">Reference proteome</keyword>
<dbReference type="EMBL" id="JAINUG010000075">
    <property type="protein sequence ID" value="KAJ8400636.1"/>
    <property type="molecule type" value="Genomic_DNA"/>
</dbReference>
<evidence type="ECO:0000256" key="3">
    <source>
        <dbReference type="ARBA" id="ARBA00022525"/>
    </source>
</evidence>
<comment type="caution">
    <text evidence="6">The sequence shown here is derived from an EMBL/GenBank/DDBJ whole genome shotgun (WGS) entry which is preliminary data.</text>
</comment>
<dbReference type="Pfam" id="PF05825">
    <property type="entry name" value="PSP94"/>
    <property type="match status" value="1"/>
</dbReference>
<gene>
    <name evidence="6" type="ORF">AAFF_G00394050</name>
</gene>
<keyword evidence="4" id="KW-1015">Disulfide bond</keyword>
<reference evidence="6" key="1">
    <citation type="journal article" date="2023" name="Science">
        <title>Genome structures resolve the early diversification of teleost fishes.</title>
        <authorList>
            <person name="Parey E."/>
            <person name="Louis A."/>
            <person name="Montfort J."/>
            <person name="Bouchez O."/>
            <person name="Roques C."/>
            <person name="Iampietro C."/>
            <person name="Lluch J."/>
            <person name="Castinel A."/>
            <person name="Donnadieu C."/>
            <person name="Desvignes T."/>
            <person name="Floi Bucao C."/>
            <person name="Jouanno E."/>
            <person name="Wen M."/>
            <person name="Mejri S."/>
            <person name="Dirks R."/>
            <person name="Jansen H."/>
            <person name="Henkel C."/>
            <person name="Chen W.J."/>
            <person name="Zahm M."/>
            <person name="Cabau C."/>
            <person name="Klopp C."/>
            <person name="Thompson A.W."/>
            <person name="Robinson-Rechavi M."/>
            <person name="Braasch I."/>
            <person name="Lecointre G."/>
            <person name="Bobe J."/>
            <person name="Postlethwait J.H."/>
            <person name="Berthelot C."/>
            <person name="Roest Crollius H."/>
            <person name="Guiguen Y."/>
        </authorList>
    </citation>
    <scope>NUCLEOTIDE SEQUENCE</scope>
    <source>
        <strain evidence="6">NC1722</strain>
    </source>
</reference>
<organism evidence="6 7">
    <name type="scientific">Aldrovandia affinis</name>
    <dbReference type="NCBI Taxonomy" id="143900"/>
    <lineage>
        <taxon>Eukaryota</taxon>
        <taxon>Metazoa</taxon>
        <taxon>Chordata</taxon>
        <taxon>Craniata</taxon>
        <taxon>Vertebrata</taxon>
        <taxon>Euteleostomi</taxon>
        <taxon>Actinopterygii</taxon>
        <taxon>Neopterygii</taxon>
        <taxon>Teleostei</taxon>
        <taxon>Notacanthiformes</taxon>
        <taxon>Halosauridae</taxon>
        <taxon>Aldrovandia</taxon>
    </lineage>
</organism>
<evidence type="ECO:0000313" key="7">
    <source>
        <dbReference type="Proteomes" id="UP001221898"/>
    </source>
</evidence>
<evidence type="ECO:0000313" key="6">
    <source>
        <dbReference type="EMBL" id="KAJ8400636.1"/>
    </source>
</evidence>
<feature type="signal peptide" evidence="5">
    <location>
        <begin position="1"/>
        <end position="36"/>
    </location>
</feature>
<comment type="similarity">
    <text evidence="2">Belongs to the beta-microseminoprotein family.</text>
</comment>
<comment type="subcellular location">
    <subcellularLocation>
        <location evidence="1">Secreted</location>
    </subcellularLocation>
</comment>
<sequence length="115" mass="13034">MACARAKSVPVPSSWALQWAICLSLNLLWTSSFTQAAIYHYKGACVHTDEVILPGQTFFKGCHRCYCHDTGFVCFSPQKPTSWPEKCKRIATECGYTVVYRENPEVECRAYSWIG</sequence>
<keyword evidence="5" id="KW-0732">Signal</keyword>
<evidence type="ECO:0000256" key="5">
    <source>
        <dbReference type="SAM" id="SignalP"/>
    </source>
</evidence>
<dbReference type="InterPro" id="IPR008735">
    <property type="entry name" value="PSP94"/>
</dbReference>
<proteinExistence type="inferred from homology"/>
<protein>
    <submittedName>
        <fullName evidence="6">Uncharacterized protein</fullName>
    </submittedName>
</protein>
<keyword evidence="3" id="KW-0964">Secreted</keyword>